<evidence type="ECO:0000313" key="1">
    <source>
        <dbReference type="EMBL" id="GAA2194754.1"/>
    </source>
</evidence>
<reference evidence="2" key="1">
    <citation type="journal article" date="2019" name="Int. J. Syst. Evol. Microbiol.">
        <title>The Global Catalogue of Microorganisms (GCM) 10K type strain sequencing project: providing services to taxonomists for standard genome sequencing and annotation.</title>
        <authorList>
            <consortium name="The Broad Institute Genomics Platform"/>
            <consortium name="The Broad Institute Genome Sequencing Center for Infectious Disease"/>
            <person name="Wu L."/>
            <person name="Ma J."/>
        </authorList>
    </citation>
    <scope>NUCLEOTIDE SEQUENCE [LARGE SCALE GENOMIC DNA]</scope>
    <source>
        <strain evidence="2">JCM 14924</strain>
    </source>
</reference>
<comment type="caution">
    <text evidence="1">The sequence shown here is derived from an EMBL/GenBank/DDBJ whole genome shotgun (WGS) entry which is preliminary data.</text>
</comment>
<dbReference type="EMBL" id="BAAAOQ010000006">
    <property type="protein sequence ID" value="GAA2194754.1"/>
    <property type="molecule type" value="Genomic_DNA"/>
</dbReference>
<dbReference type="Proteomes" id="UP001501391">
    <property type="component" value="Unassembled WGS sequence"/>
</dbReference>
<accession>A0ABP5N8W3</accession>
<gene>
    <name evidence="1" type="ORF">GCM10009787_22140</name>
</gene>
<name>A0ABP5N8W3_9ACTN</name>
<proteinExistence type="predicted"/>
<keyword evidence="2" id="KW-1185">Reference proteome</keyword>
<organism evidence="1 2">
    <name type="scientific">Streptomyces bangladeshensis</name>
    <dbReference type="NCBI Taxonomy" id="295352"/>
    <lineage>
        <taxon>Bacteria</taxon>
        <taxon>Bacillati</taxon>
        <taxon>Actinomycetota</taxon>
        <taxon>Actinomycetes</taxon>
        <taxon>Kitasatosporales</taxon>
        <taxon>Streptomycetaceae</taxon>
        <taxon>Streptomyces</taxon>
    </lineage>
</organism>
<protein>
    <submittedName>
        <fullName evidence="1">Uncharacterized protein</fullName>
    </submittedName>
</protein>
<sequence>MPESARVISVAVSDSVPCPDCGAPAEWHGVQVLLGDDSLRWDTETVCGECGSATAACGTELPGEMRERLLAEHGATELRLGSSVDRVAVMRVLRRSLGLGLGEARAVLDRGYGGTLPEVELLARRLRVVGVGAVAVAGAGR</sequence>
<evidence type="ECO:0000313" key="2">
    <source>
        <dbReference type="Proteomes" id="UP001501391"/>
    </source>
</evidence>